<feature type="transmembrane region" description="Helical" evidence="1">
    <location>
        <begin position="73"/>
        <end position="93"/>
    </location>
</feature>
<comment type="caution">
    <text evidence="2">The sequence shown here is derived from an EMBL/GenBank/DDBJ whole genome shotgun (WGS) entry which is preliminary data.</text>
</comment>
<sequence length="133" mass="13444">MVVCWLVGVVAWLVCTTVAAGVIVHTASVEQLSSFDGVVLWYGSSGFLCALLAAAVAALAHRGPHRDRWGRDAVASLGGPVAALVANAVLAGLQPATDWGGFLVTTVLSLAGAVAGWQLGRALRPSPGSRLGG</sequence>
<gene>
    <name evidence="2" type="ORF">TM51_11758</name>
</gene>
<protein>
    <submittedName>
        <fullName evidence="2">Uncharacterized protein</fullName>
    </submittedName>
</protein>
<dbReference type="EMBL" id="AOSG01000065">
    <property type="protein sequence ID" value="EOR70635.1"/>
    <property type="molecule type" value="Genomic_DNA"/>
</dbReference>
<dbReference type="Proteomes" id="UP000014184">
    <property type="component" value="Unassembled WGS sequence"/>
</dbReference>
<dbReference type="RefSeq" id="WP_011292713.1">
    <property type="nucleotide sequence ID" value="NZ_AOSG01000065.1"/>
</dbReference>
<feature type="transmembrane region" description="Helical" evidence="1">
    <location>
        <begin position="39"/>
        <end position="61"/>
    </location>
</feature>
<proteinExistence type="predicted"/>
<feature type="transmembrane region" description="Helical" evidence="1">
    <location>
        <begin position="99"/>
        <end position="120"/>
    </location>
</feature>
<keyword evidence="1" id="KW-0472">Membrane</keyword>
<keyword evidence="1" id="KW-0812">Transmembrane</keyword>
<evidence type="ECO:0000313" key="3">
    <source>
        <dbReference type="Proteomes" id="UP000014184"/>
    </source>
</evidence>
<evidence type="ECO:0000256" key="1">
    <source>
        <dbReference type="SAM" id="Phobius"/>
    </source>
</evidence>
<accession>A0A9P2WPZ3</accession>
<evidence type="ECO:0000313" key="2">
    <source>
        <dbReference type="EMBL" id="EOR70635.1"/>
    </source>
</evidence>
<reference evidence="2 3" key="1">
    <citation type="journal article" date="2013" name="Genome Announc.">
        <title>Draft Genome Sequence of the Lignocellulose Decomposer Thermobifida fusca Strain TM51.</title>
        <authorList>
            <person name="Toth A."/>
            <person name="Barna T."/>
            <person name="Nagy I."/>
            <person name="Horvath B."/>
            <person name="Nagy I."/>
            <person name="Tancsics A."/>
            <person name="Kriszt B."/>
            <person name="Baka E."/>
            <person name="Fekete C."/>
            <person name="Kukolya J."/>
        </authorList>
    </citation>
    <scope>NUCLEOTIDE SEQUENCE [LARGE SCALE GENOMIC DNA]</scope>
    <source>
        <strain evidence="2 3">TM51</strain>
    </source>
</reference>
<keyword evidence="1" id="KW-1133">Transmembrane helix</keyword>
<keyword evidence="3" id="KW-1185">Reference proteome</keyword>
<dbReference type="AlphaFoldDB" id="A0A9P2WPZ3"/>
<organism evidence="2 3">
    <name type="scientific">Thermobifida fusca TM51</name>
    <dbReference type="NCBI Taxonomy" id="1169414"/>
    <lineage>
        <taxon>Bacteria</taxon>
        <taxon>Bacillati</taxon>
        <taxon>Actinomycetota</taxon>
        <taxon>Actinomycetes</taxon>
        <taxon>Streptosporangiales</taxon>
        <taxon>Nocardiopsidaceae</taxon>
        <taxon>Thermobifida</taxon>
    </lineage>
</organism>
<name>A0A9P2WPZ3_THEFU</name>